<organism evidence="14">
    <name type="scientific">Petromyzon marinus</name>
    <name type="common">Sea lamprey</name>
    <dbReference type="NCBI Taxonomy" id="7757"/>
    <lineage>
        <taxon>Eukaryota</taxon>
        <taxon>Metazoa</taxon>
        <taxon>Chordata</taxon>
        <taxon>Craniata</taxon>
        <taxon>Vertebrata</taxon>
        <taxon>Cyclostomata</taxon>
        <taxon>Hyperoartia</taxon>
        <taxon>Petromyzontiformes</taxon>
        <taxon>Petromyzontidae</taxon>
        <taxon>Petromyzon</taxon>
    </lineage>
</organism>
<dbReference type="GO" id="GO:0016020">
    <property type="term" value="C:membrane"/>
    <property type="evidence" value="ECO:0007669"/>
    <property type="project" value="UniProtKB-SubCell"/>
</dbReference>
<proteinExistence type="inferred from homology"/>
<evidence type="ECO:0000313" key="14">
    <source>
        <dbReference type="Ensembl" id="ENSPMAP00000010991.1"/>
    </source>
</evidence>
<keyword evidence="5" id="KW-0328">Glycosyltransferase</keyword>
<evidence type="ECO:0000256" key="4">
    <source>
        <dbReference type="ARBA" id="ARBA00012557"/>
    </source>
</evidence>
<dbReference type="Gene3D" id="3.90.550.50">
    <property type="match status" value="1"/>
</dbReference>
<comment type="subcellular location">
    <subcellularLocation>
        <location evidence="1">Membrane</location>
        <topology evidence="1">Single-pass type II membrane protein</topology>
    </subcellularLocation>
</comment>
<evidence type="ECO:0000256" key="9">
    <source>
        <dbReference type="ARBA" id="ARBA00022968"/>
    </source>
</evidence>
<dbReference type="OMA" id="ENHITTH"/>
<evidence type="ECO:0000256" key="12">
    <source>
        <dbReference type="ARBA" id="ARBA00048842"/>
    </source>
</evidence>
<evidence type="ECO:0000256" key="2">
    <source>
        <dbReference type="ARBA" id="ARBA00004922"/>
    </source>
</evidence>
<keyword evidence="8" id="KW-0547">Nucleotide-binding</keyword>
<dbReference type="Ensembl" id="ENSPMAT00000011037.1">
    <property type="protein sequence ID" value="ENSPMAP00000010991.1"/>
    <property type="gene ID" value="ENSPMAG00000010010.1"/>
</dbReference>
<name>S4S0K0_PETMA</name>
<comment type="catalytic activity">
    <reaction evidence="12">
        <text>an N-acetyl-alpha-D-galactosaminyl derivative + UDP-alpha-D-galactose = a beta-D-galactosyl-(1-&gt;3)-N-acetyl-alpha-D-galactosaminyl derivative + UDP + H(+)</text>
        <dbReference type="Rhea" id="RHEA:15621"/>
        <dbReference type="ChEBI" id="CHEBI:15378"/>
        <dbReference type="ChEBI" id="CHEBI:28257"/>
        <dbReference type="ChEBI" id="CHEBI:58223"/>
        <dbReference type="ChEBI" id="CHEBI:66914"/>
        <dbReference type="ChEBI" id="CHEBI:133470"/>
        <dbReference type="EC" id="2.4.1.122"/>
    </reaction>
</comment>
<evidence type="ECO:0000256" key="5">
    <source>
        <dbReference type="ARBA" id="ARBA00022676"/>
    </source>
</evidence>
<evidence type="ECO:0000256" key="7">
    <source>
        <dbReference type="ARBA" id="ARBA00022692"/>
    </source>
</evidence>
<reference evidence="14" key="1">
    <citation type="submission" date="2025-08" db="UniProtKB">
        <authorList>
            <consortium name="Ensembl"/>
        </authorList>
    </citation>
    <scope>IDENTIFICATION</scope>
</reference>
<dbReference type="InterPro" id="IPR026050">
    <property type="entry name" value="C1GALT1/C1GALT1_chp1"/>
</dbReference>
<evidence type="ECO:0000259" key="13">
    <source>
        <dbReference type="Pfam" id="PF02434"/>
    </source>
</evidence>
<dbReference type="HOGENOM" id="CLU_035857_1_0_1"/>
<sequence length="294" mass="33464">PLRPSLTLLFGVNVGFGLTYIFLLATSNLDVAVTPREPARRDALRELRARVRVLCWVVTCPQNVESRARHQRDTWTRACDRVLFLSSVDDAEFPAVGLGTEEGRQHLYWKTTRAILYLREHHVDDADWFLKADDDTYVLVDNLRLLLSGHSARSPVYFGRRFKDRHNRSFMSGGAGYVLSRAALVLAADGFGSGQCGQVSLAEDVAIGACLEKVGVAFGDSRDSAGRETFHPFVPEKLLVRDFISNNSWYWRYCYHRAVRGPQCCSDYPVSFHYVRPSYMHVLEYLVHRLRPYG</sequence>
<evidence type="ECO:0000256" key="6">
    <source>
        <dbReference type="ARBA" id="ARBA00022679"/>
    </source>
</evidence>
<feature type="domain" description="Fringe-like glycosyltransferase" evidence="13">
    <location>
        <begin position="56"/>
        <end position="217"/>
    </location>
</feature>
<keyword evidence="7" id="KW-0812">Transmembrane</keyword>
<keyword evidence="11" id="KW-0472">Membrane</keyword>
<dbReference type="Pfam" id="PF02434">
    <property type="entry name" value="Fringe"/>
    <property type="match status" value="1"/>
</dbReference>
<evidence type="ECO:0000256" key="10">
    <source>
        <dbReference type="ARBA" id="ARBA00022989"/>
    </source>
</evidence>
<evidence type="ECO:0000256" key="1">
    <source>
        <dbReference type="ARBA" id="ARBA00004606"/>
    </source>
</evidence>
<comment type="pathway">
    <text evidence="2">Protein modification; protein glycosylation.</text>
</comment>
<comment type="similarity">
    <text evidence="3">Belongs to the glycosyltransferase 31 family. Beta3-Gal-T subfamily.</text>
</comment>
<dbReference type="GeneTree" id="ENSGT00940000164002"/>
<keyword evidence="10" id="KW-1133">Transmembrane helix</keyword>
<evidence type="ECO:0000256" key="3">
    <source>
        <dbReference type="ARBA" id="ARBA00006462"/>
    </source>
</evidence>
<dbReference type="InterPro" id="IPR003378">
    <property type="entry name" value="Fringe-like_glycosylTrfase"/>
</dbReference>
<evidence type="ECO:0000256" key="11">
    <source>
        <dbReference type="ARBA" id="ARBA00023136"/>
    </source>
</evidence>
<dbReference type="AlphaFoldDB" id="S4S0K0"/>
<reference evidence="14" key="2">
    <citation type="submission" date="2025-09" db="UniProtKB">
        <authorList>
            <consortium name="Ensembl"/>
        </authorList>
    </citation>
    <scope>IDENTIFICATION</scope>
</reference>
<dbReference type="PANTHER" id="PTHR23033">
    <property type="entry name" value="BETA1,3-GALACTOSYLTRANSFERASE"/>
    <property type="match status" value="1"/>
</dbReference>
<keyword evidence="9" id="KW-0735">Signal-anchor</keyword>
<keyword evidence="6" id="KW-0808">Transferase</keyword>
<dbReference type="GO" id="GO:0000166">
    <property type="term" value="F:nucleotide binding"/>
    <property type="evidence" value="ECO:0007669"/>
    <property type="project" value="UniProtKB-KW"/>
</dbReference>
<dbReference type="UniPathway" id="UPA00378"/>
<accession>S4S0K0</accession>
<dbReference type="EC" id="2.4.1.122" evidence="4"/>
<dbReference type="PANTHER" id="PTHR23033:SF9">
    <property type="entry name" value="GLYCOPROTEIN-N-ACETYLGALACTOSAMINE 3-BETA-GALACTOSYLTRANSFERASE 1-A"/>
    <property type="match status" value="1"/>
</dbReference>
<dbReference type="STRING" id="7757.ENSPMAP00000010991"/>
<protein>
    <recommendedName>
        <fullName evidence="4">N-acetylgalactosaminide beta-1,3-galactosyltransferase</fullName>
        <ecNumber evidence="4">2.4.1.122</ecNumber>
    </recommendedName>
</protein>
<evidence type="ECO:0000256" key="8">
    <source>
        <dbReference type="ARBA" id="ARBA00022741"/>
    </source>
</evidence>
<dbReference type="GO" id="GO:0016263">
    <property type="term" value="F:glycoprotein-N-acetylgalactosamine 3-beta-galactosyltransferase activity"/>
    <property type="evidence" value="ECO:0007669"/>
    <property type="project" value="UniProtKB-EC"/>
</dbReference>